<dbReference type="Gene3D" id="1.10.287.2250">
    <property type="match status" value="1"/>
</dbReference>
<dbReference type="Proteomes" id="UP000479710">
    <property type="component" value="Unassembled WGS sequence"/>
</dbReference>
<keyword evidence="3" id="KW-1185">Reference proteome</keyword>
<name>A0A6G1DAK2_9ORYZ</name>
<sequence>MDPRLIDATHGTIAVNSKSPPELNGATDSAAAINHSKVPLLLASGHTEYTTRCTQTCKLTGEEVIKTSQEERFRSSKLTDEEAMKEKAHEKWMKECNRTYKDEAEKARCFEIFKSNVEFIEKEEYLALLTPFEDIDVDHVV</sequence>
<dbReference type="InterPro" id="IPR038765">
    <property type="entry name" value="Papain-like_cys_pep_sf"/>
</dbReference>
<evidence type="ECO:0000313" key="3">
    <source>
        <dbReference type="Proteomes" id="UP000479710"/>
    </source>
</evidence>
<dbReference type="InterPro" id="IPR013201">
    <property type="entry name" value="Prot_inhib_I29"/>
</dbReference>
<reference evidence="2 3" key="1">
    <citation type="submission" date="2019-11" db="EMBL/GenBank/DDBJ databases">
        <title>Whole genome sequence of Oryza granulata.</title>
        <authorList>
            <person name="Li W."/>
        </authorList>
    </citation>
    <scope>NUCLEOTIDE SEQUENCE [LARGE SCALE GENOMIC DNA]</scope>
    <source>
        <strain evidence="3">cv. Menghai</strain>
        <tissue evidence="2">Leaf</tissue>
    </source>
</reference>
<dbReference type="Pfam" id="PF08246">
    <property type="entry name" value="Inhibitor_I29"/>
    <property type="match status" value="1"/>
</dbReference>
<proteinExistence type="predicted"/>
<dbReference type="EMBL" id="SPHZ02000007">
    <property type="protein sequence ID" value="KAF0909409.1"/>
    <property type="molecule type" value="Genomic_DNA"/>
</dbReference>
<feature type="domain" description="Cathepsin propeptide inhibitor" evidence="1">
    <location>
        <begin position="89"/>
        <end position="123"/>
    </location>
</feature>
<protein>
    <recommendedName>
        <fullName evidence="1">Cathepsin propeptide inhibitor domain-containing protein</fullName>
    </recommendedName>
</protein>
<organism evidence="2 3">
    <name type="scientific">Oryza meyeriana var. granulata</name>
    <dbReference type="NCBI Taxonomy" id="110450"/>
    <lineage>
        <taxon>Eukaryota</taxon>
        <taxon>Viridiplantae</taxon>
        <taxon>Streptophyta</taxon>
        <taxon>Embryophyta</taxon>
        <taxon>Tracheophyta</taxon>
        <taxon>Spermatophyta</taxon>
        <taxon>Magnoliopsida</taxon>
        <taxon>Liliopsida</taxon>
        <taxon>Poales</taxon>
        <taxon>Poaceae</taxon>
        <taxon>BOP clade</taxon>
        <taxon>Oryzoideae</taxon>
        <taxon>Oryzeae</taxon>
        <taxon>Oryzinae</taxon>
        <taxon>Oryza</taxon>
        <taxon>Oryza meyeriana</taxon>
    </lineage>
</organism>
<evidence type="ECO:0000313" key="2">
    <source>
        <dbReference type="EMBL" id="KAF0909409.1"/>
    </source>
</evidence>
<dbReference type="AlphaFoldDB" id="A0A6G1DAK2"/>
<gene>
    <name evidence="2" type="ORF">E2562_036054</name>
</gene>
<accession>A0A6G1DAK2</accession>
<evidence type="ECO:0000259" key="1">
    <source>
        <dbReference type="Pfam" id="PF08246"/>
    </source>
</evidence>
<dbReference type="OrthoDB" id="696604at2759"/>
<dbReference type="SUPFAM" id="SSF54001">
    <property type="entry name" value="Cysteine proteinases"/>
    <property type="match status" value="1"/>
</dbReference>
<comment type="caution">
    <text evidence="2">The sequence shown here is derived from an EMBL/GenBank/DDBJ whole genome shotgun (WGS) entry which is preliminary data.</text>
</comment>